<evidence type="ECO:0000313" key="2">
    <source>
        <dbReference type="Proteomes" id="UP000320839"/>
    </source>
</evidence>
<reference evidence="1 2" key="1">
    <citation type="submission" date="2019-02" db="EMBL/GenBank/DDBJ databases">
        <title>Deep-cultivation of Planctomycetes and their phenomic and genomic characterization uncovers novel biology.</title>
        <authorList>
            <person name="Wiegand S."/>
            <person name="Jogler M."/>
            <person name="Boedeker C."/>
            <person name="Pinto D."/>
            <person name="Vollmers J."/>
            <person name="Rivas-Marin E."/>
            <person name="Kohn T."/>
            <person name="Peeters S.H."/>
            <person name="Heuer A."/>
            <person name="Rast P."/>
            <person name="Oberbeckmann S."/>
            <person name="Bunk B."/>
            <person name="Jeske O."/>
            <person name="Meyerdierks A."/>
            <person name="Storesund J.E."/>
            <person name="Kallscheuer N."/>
            <person name="Luecker S."/>
            <person name="Lage O.M."/>
            <person name="Pohl T."/>
            <person name="Merkel B.J."/>
            <person name="Hornburger P."/>
            <person name="Mueller R.-W."/>
            <person name="Bruemmer F."/>
            <person name="Labrenz M."/>
            <person name="Spormann A.M."/>
            <person name="Op den Camp H."/>
            <person name="Overmann J."/>
            <person name="Amann R."/>
            <person name="Jetten M.S.M."/>
            <person name="Mascher T."/>
            <person name="Medema M.H."/>
            <person name="Devos D.P."/>
            <person name="Kaster A.-K."/>
            <person name="Ovreas L."/>
            <person name="Rohde M."/>
            <person name="Galperin M.Y."/>
            <person name="Jogler C."/>
        </authorList>
    </citation>
    <scope>NUCLEOTIDE SEQUENCE [LARGE SCALE GENOMIC DNA]</scope>
    <source>
        <strain evidence="1 2">Pan153</strain>
    </source>
</reference>
<dbReference type="EMBL" id="CP036317">
    <property type="protein sequence ID" value="QDV21646.1"/>
    <property type="molecule type" value="Genomic_DNA"/>
</dbReference>
<accession>A0A518FZA6</accession>
<protein>
    <submittedName>
        <fullName evidence="1">Uncharacterized protein</fullName>
    </submittedName>
</protein>
<gene>
    <name evidence="1" type="ORF">Pan153_63360</name>
</gene>
<evidence type="ECO:0000313" key="1">
    <source>
        <dbReference type="EMBL" id="QDV21646.1"/>
    </source>
</evidence>
<dbReference type="AlphaFoldDB" id="A0A518FZA6"/>
<name>A0A518FZA6_9PLAN</name>
<dbReference type="Proteomes" id="UP000320839">
    <property type="component" value="Chromosome"/>
</dbReference>
<proteinExistence type="predicted"/>
<dbReference type="RefSeq" id="WP_145460314.1">
    <property type="nucleotide sequence ID" value="NZ_CP036317.1"/>
</dbReference>
<organism evidence="1 2">
    <name type="scientific">Gimesia panareensis</name>
    <dbReference type="NCBI Taxonomy" id="2527978"/>
    <lineage>
        <taxon>Bacteria</taxon>
        <taxon>Pseudomonadati</taxon>
        <taxon>Planctomycetota</taxon>
        <taxon>Planctomycetia</taxon>
        <taxon>Planctomycetales</taxon>
        <taxon>Planctomycetaceae</taxon>
        <taxon>Gimesia</taxon>
    </lineage>
</organism>
<dbReference type="OrthoDB" id="276694at2"/>
<sequence>MKTFALQLKRRRGLLVCLAGILLLGTAYWFTGERQRRLSAEEQLLVGAWDDETPGFLRIFHSDRTFTTSNGQYAGRWWIEEGKLKVIAWQTFEPPRSLSLTSLELSLTSLQRSFEEETYSWQIDFLDQGQQFTLTFSPDEQHPDGKWLWTKQMDR</sequence>